<dbReference type="FunCoup" id="A0A4S2N0U3">
    <property type="interactions" value="242"/>
</dbReference>
<evidence type="ECO:0000259" key="2">
    <source>
        <dbReference type="Pfam" id="PF01738"/>
    </source>
</evidence>
<dbReference type="Proteomes" id="UP000298138">
    <property type="component" value="Unassembled WGS sequence"/>
</dbReference>
<gene>
    <name evidence="3" type="ORF">EX30DRAFT_338969</name>
</gene>
<dbReference type="AlphaFoldDB" id="A0A4S2N0U3"/>
<organism evidence="3 4">
    <name type="scientific">Ascodesmis nigricans</name>
    <dbReference type="NCBI Taxonomy" id="341454"/>
    <lineage>
        <taxon>Eukaryota</taxon>
        <taxon>Fungi</taxon>
        <taxon>Dikarya</taxon>
        <taxon>Ascomycota</taxon>
        <taxon>Pezizomycotina</taxon>
        <taxon>Pezizomycetes</taxon>
        <taxon>Pezizales</taxon>
        <taxon>Ascodesmidaceae</taxon>
        <taxon>Ascodesmis</taxon>
    </lineage>
</organism>
<dbReference type="OrthoDB" id="1393670at2759"/>
<accession>A0A4S2N0U3</accession>
<dbReference type="PANTHER" id="PTHR17630:SF80">
    <property type="entry name" value="DIENELACTONE HYDROLASE DOMAIN-CONTAINING PROTEIN"/>
    <property type="match status" value="1"/>
</dbReference>
<dbReference type="InterPro" id="IPR029058">
    <property type="entry name" value="AB_hydrolase_fold"/>
</dbReference>
<dbReference type="Pfam" id="PF01738">
    <property type="entry name" value="DLH"/>
    <property type="match status" value="1"/>
</dbReference>
<evidence type="ECO:0000313" key="4">
    <source>
        <dbReference type="Proteomes" id="UP000298138"/>
    </source>
</evidence>
<dbReference type="EMBL" id="ML220114">
    <property type="protein sequence ID" value="TGZ82660.1"/>
    <property type="molecule type" value="Genomic_DNA"/>
</dbReference>
<dbReference type="Gene3D" id="3.40.50.1820">
    <property type="entry name" value="alpha/beta hydrolase"/>
    <property type="match status" value="1"/>
</dbReference>
<evidence type="ECO:0000313" key="3">
    <source>
        <dbReference type="EMBL" id="TGZ82660.1"/>
    </source>
</evidence>
<dbReference type="STRING" id="341454.A0A4S2N0U3"/>
<evidence type="ECO:0000256" key="1">
    <source>
        <dbReference type="SAM" id="MobiDB-lite"/>
    </source>
</evidence>
<proteinExistence type="predicted"/>
<keyword evidence="4" id="KW-1185">Reference proteome</keyword>
<dbReference type="PANTHER" id="PTHR17630">
    <property type="entry name" value="DIENELACTONE HYDROLASE"/>
    <property type="match status" value="1"/>
</dbReference>
<feature type="domain" description="Dienelactone hydrolase" evidence="2">
    <location>
        <begin position="55"/>
        <end position="303"/>
    </location>
</feature>
<protein>
    <submittedName>
        <fullName evidence="3">Alpha/beta-hydrolase</fullName>
    </submittedName>
</protein>
<dbReference type="GO" id="GO:0016787">
    <property type="term" value="F:hydrolase activity"/>
    <property type="evidence" value="ECO:0007669"/>
    <property type="project" value="UniProtKB-KW"/>
</dbReference>
<name>A0A4S2N0U3_9PEZI</name>
<sequence length="305" mass="33764">MASPDNTPAVEPESQLPPTHDAPHPAPRMGEHCVSERTDPDISSSGEVVKLGKTEVYISRPADVSNAPLLVLLTNAVGVHSVNNQVQADHFASAGYFVVMPDLFNGDAFKTATASDAPAQEEQEPVRQPSLLDKIKIRTVEGVKMFMIDMWLARHTPENTDPIIDNVLTAVKETYEHKEYAPSLGTYVVGYCFGGKYALRLAGPQGEKHGVVASAVAHGTLIQKEDFEGIKRPVVFACVENDPYFPDDIREQGRRIMDEKKADYQMEVFKGVPHGFAVYRSYPAKEIQEAQKKCFDVFVSFLNKR</sequence>
<dbReference type="InterPro" id="IPR002925">
    <property type="entry name" value="Dienelactn_hydro"/>
</dbReference>
<feature type="region of interest" description="Disordered" evidence="1">
    <location>
        <begin position="1"/>
        <end position="46"/>
    </location>
</feature>
<dbReference type="InParanoid" id="A0A4S2N0U3"/>
<dbReference type="SUPFAM" id="SSF53474">
    <property type="entry name" value="alpha/beta-Hydrolases"/>
    <property type="match status" value="1"/>
</dbReference>
<feature type="compositionally biased region" description="Basic and acidic residues" evidence="1">
    <location>
        <begin position="29"/>
        <end position="40"/>
    </location>
</feature>
<reference evidence="3 4" key="1">
    <citation type="submission" date="2019-04" db="EMBL/GenBank/DDBJ databases">
        <title>Comparative genomics and transcriptomics to analyze fruiting body development in filamentous ascomycetes.</title>
        <authorList>
            <consortium name="DOE Joint Genome Institute"/>
            <person name="Lutkenhaus R."/>
            <person name="Traeger S."/>
            <person name="Breuer J."/>
            <person name="Kuo A."/>
            <person name="Lipzen A."/>
            <person name="Pangilinan J."/>
            <person name="Dilworth D."/>
            <person name="Sandor L."/>
            <person name="Poggeler S."/>
            <person name="Barry K."/>
            <person name="Grigoriev I.V."/>
            <person name="Nowrousian M."/>
        </authorList>
    </citation>
    <scope>NUCLEOTIDE SEQUENCE [LARGE SCALE GENOMIC DNA]</scope>
    <source>
        <strain evidence="3 4">CBS 389.68</strain>
    </source>
</reference>
<keyword evidence="3" id="KW-0378">Hydrolase</keyword>